<dbReference type="Gene3D" id="3.20.20.150">
    <property type="entry name" value="Divalent-metal-dependent TIM barrel enzymes"/>
    <property type="match status" value="1"/>
</dbReference>
<keyword evidence="2" id="KW-0413">Isomerase</keyword>
<organism evidence="2 3">
    <name type="scientific">Metabacillus litoralis</name>
    <dbReference type="NCBI Taxonomy" id="152268"/>
    <lineage>
        <taxon>Bacteria</taxon>
        <taxon>Bacillati</taxon>
        <taxon>Bacillota</taxon>
        <taxon>Bacilli</taxon>
        <taxon>Bacillales</taxon>
        <taxon>Bacillaceae</taxon>
        <taxon>Metabacillus</taxon>
    </lineage>
</organism>
<accession>A0A5C6W0U0</accession>
<feature type="domain" description="Xylose isomerase-like TIM barrel" evidence="1">
    <location>
        <begin position="25"/>
        <end position="248"/>
    </location>
</feature>
<dbReference type="RefSeq" id="WP_146948630.1">
    <property type="nucleotide sequence ID" value="NZ_VOQF01000006.1"/>
</dbReference>
<keyword evidence="3" id="KW-1185">Reference proteome</keyword>
<reference evidence="2 3" key="1">
    <citation type="journal article" date="2005" name="Int. J. Syst. Evol. Microbiol.">
        <title>Bacillus litoralis sp. nov., isolated from a tidal flat of the Yellow Sea in Korea.</title>
        <authorList>
            <person name="Yoon J.H."/>
            <person name="Oh T.K."/>
        </authorList>
    </citation>
    <scope>NUCLEOTIDE SEQUENCE [LARGE SCALE GENOMIC DNA]</scope>
    <source>
        <strain evidence="2 3">SW-211</strain>
    </source>
</reference>
<name>A0A5C6W0U0_9BACI</name>
<dbReference type="Proteomes" id="UP000321363">
    <property type="component" value="Unassembled WGS sequence"/>
</dbReference>
<dbReference type="Pfam" id="PF01261">
    <property type="entry name" value="AP_endonuc_2"/>
    <property type="match status" value="1"/>
</dbReference>
<dbReference type="OrthoDB" id="9798407at2"/>
<dbReference type="SUPFAM" id="SSF51658">
    <property type="entry name" value="Xylose isomerase-like"/>
    <property type="match status" value="1"/>
</dbReference>
<protein>
    <submittedName>
        <fullName evidence="2">Sugar phosphate isomerase/epimerase</fullName>
    </submittedName>
</protein>
<dbReference type="InterPro" id="IPR036237">
    <property type="entry name" value="Xyl_isomerase-like_sf"/>
</dbReference>
<dbReference type="GO" id="GO:0016853">
    <property type="term" value="F:isomerase activity"/>
    <property type="evidence" value="ECO:0007669"/>
    <property type="project" value="UniProtKB-KW"/>
</dbReference>
<evidence type="ECO:0000313" key="3">
    <source>
        <dbReference type="Proteomes" id="UP000321363"/>
    </source>
</evidence>
<comment type="caution">
    <text evidence="2">The sequence shown here is derived from an EMBL/GenBank/DDBJ whole genome shotgun (WGS) entry which is preliminary data.</text>
</comment>
<gene>
    <name evidence="2" type="ORF">FS935_11360</name>
</gene>
<evidence type="ECO:0000259" key="1">
    <source>
        <dbReference type="Pfam" id="PF01261"/>
    </source>
</evidence>
<dbReference type="EMBL" id="VOQF01000006">
    <property type="protein sequence ID" value="TXC90512.1"/>
    <property type="molecule type" value="Genomic_DNA"/>
</dbReference>
<dbReference type="InterPro" id="IPR050312">
    <property type="entry name" value="IolE/XylAMocC-like"/>
</dbReference>
<dbReference type="InterPro" id="IPR013022">
    <property type="entry name" value="Xyl_isomerase-like_TIM-brl"/>
</dbReference>
<dbReference type="AlphaFoldDB" id="A0A5C6W0U0"/>
<sequence length="254" mass="28923">MANIQYSLQLYTLREETGKDFIGTLEKVAKLGYQGVEFAGYGGIKAYQMRKELDRLGLKASSSHVQLSLLESELEQVIEYQQIIGSQHVVCPVLPTERRSKEAYFELIPILNAIGRKCHEAGITLSYHNHDFELVKLDNGKMPLELLLEETNSEWVKAEFDIYWLTKAGEDPVLWLKRYGGRTPLVHIKDMTTDGDEFFAELGTGGVNLDGVLKQGEQSKVEWFVVEQDRSRSLPLDSIEISMNYLKSKKLITF</sequence>
<proteinExistence type="predicted"/>
<dbReference type="PANTHER" id="PTHR12110:SF41">
    <property type="entry name" value="INOSOSE DEHYDRATASE"/>
    <property type="match status" value="1"/>
</dbReference>
<dbReference type="PANTHER" id="PTHR12110">
    <property type="entry name" value="HYDROXYPYRUVATE ISOMERASE"/>
    <property type="match status" value="1"/>
</dbReference>
<evidence type="ECO:0000313" key="2">
    <source>
        <dbReference type="EMBL" id="TXC90512.1"/>
    </source>
</evidence>